<feature type="domain" description="LTD" evidence="1">
    <location>
        <begin position="207"/>
        <end position="296"/>
    </location>
</feature>
<dbReference type="InterPro" id="IPR036415">
    <property type="entry name" value="Lamin_tail_dom_sf"/>
</dbReference>
<sequence length="395" mass="44063">MKTIIQIVFIFIFSFIKTFTTSAEIEGLRINEIMYSPINGEAEEWVELYNPGEIEIKIIGGTGRSAWTLVDSSGPHFLSEQPEKGSLSIGPKEYLVIANDAGLFLAKHQGFSGSVVDTTMSMPNDFGYLQVRNGLGITISQAIWSFHLGADRNGKTLEFDGGIFREGIRDTGTPGEKNSVDGLLLPPAPSPVLPSTKPTPSIQIIQQRTGKIAINEVFYSPGRNSQPWIELKNNETQIISLDGWKIVELNVKKETFLKNPIPGNSFRIIALPGLNKKTETLQLFDAENKKVFEVKYSSQIPQDWSASRFENSSWKITSRPSPEKENVYFIPKEIKEIFVPQELIPIINFENATANQLINEPSRAEVNKDSLITNGLLISSSLTIIFVFIKKKLLI</sequence>
<dbReference type="InterPro" id="IPR001322">
    <property type="entry name" value="Lamin_tail_dom"/>
</dbReference>
<dbReference type="Proteomes" id="UP000178570">
    <property type="component" value="Unassembled WGS sequence"/>
</dbReference>
<dbReference type="EMBL" id="MHHY01000006">
    <property type="protein sequence ID" value="OGY40678.1"/>
    <property type="molecule type" value="Genomic_DNA"/>
</dbReference>
<gene>
    <name evidence="2" type="ORF">A2570_00915</name>
</gene>
<protein>
    <recommendedName>
        <fullName evidence="1">LTD domain-containing protein</fullName>
    </recommendedName>
</protein>
<evidence type="ECO:0000259" key="1">
    <source>
        <dbReference type="Pfam" id="PF00932"/>
    </source>
</evidence>
<evidence type="ECO:0000313" key="2">
    <source>
        <dbReference type="EMBL" id="OGY40678.1"/>
    </source>
</evidence>
<dbReference type="Pfam" id="PF00932">
    <property type="entry name" value="LTD"/>
    <property type="match status" value="1"/>
</dbReference>
<accession>A0A1G1XKZ7</accession>
<dbReference type="AlphaFoldDB" id="A0A1G1XKZ7"/>
<evidence type="ECO:0000313" key="3">
    <source>
        <dbReference type="Proteomes" id="UP000178570"/>
    </source>
</evidence>
<reference evidence="2 3" key="1">
    <citation type="journal article" date="2016" name="Nat. Commun.">
        <title>Thousands of microbial genomes shed light on interconnected biogeochemical processes in an aquifer system.</title>
        <authorList>
            <person name="Anantharaman K."/>
            <person name="Brown C.T."/>
            <person name="Hug L.A."/>
            <person name="Sharon I."/>
            <person name="Castelle C.J."/>
            <person name="Probst A.J."/>
            <person name="Thomas B.C."/>
            <person name="Singh A."/>
            <person name="Wilkins M.J."/>
            <person name="Karaoz U."/>
            <person name="Brodie E.L."/>
            <person name="Williams K.H."/>
            <person name="Hubbard S.S."/>
            <person name="Banfield J.F."/>
        </authorList>
    </citation>
    <scope>NUCLEOTIDE SEQUENCE [LARGE SCALE GENOMIC DNA]</scope>
</reference>
<proteinExistence type="predicted"/>
<name>A0A1G1XKZ7_9BACT</name>
<dbReference type="STRING" id="1797529.A2570_00915"/>
<comment type="caution">
    <text evidence="2">The sequence shown here is derived from an EMBL/GenBank/DDBJ whole genome shotgun (WGS) entry which is preliminary data.</text>
</comment>
<dbReference type="SUPFAM" id="SSF74853">
    <property type="entry name" value="Lamin A/C globular tail domain"/>
    <property type="match status" value="1"/>
</dbReference>
<organism evidence="2 3">
    <name type="scientific">Candidatus Brennerbacteria bacterium RIFOXYD1_FULL_41_16</name>
    <dbReference type="NCBI Taxonomy" id="1797529"/>
    <lineage>
        <taxon>Bacteria</taxon>
        <taxon>Candidatus Brenneribacteriota</taxon>
    </lineage>
</organism>